<proteinExistence type="predicted"/>
<organism evidence="1 2">
    <name type="scientific">Lentinula edodes</name>
    <name type="common">Shiitake mushroom</name>
    <name type="synonym">Lentinus edodes</name>
    <dbReference type="NCBI Taxonomy" id="5353"/>
    <lineage>
        <taxon>Eukaryota</taxon>
        <taxon>Fungi</taxon>
        <taxon>Dikarya</taxon>
        <taxon>Basidiomycota</taxon>
        <taxon>Agaricomycotina</taxon>
        <taxon>Agaricomycetes</taxon>
        <taxon>Agaricomycetidae</taxon>
        <taxon>Agaricales</taxon>
        <taxon>Marasmiineae</taxon>
        <taxon>Omphalotaceae</taxon>
        <taxon>Lentinula</taxon>
    </lineage>
</organism>
<comment type="caution">
    <text evidence="1">The sequence shown here is derived from an EMBL/GenBank/DDBJ whole genome shotgun (WGS) entry which is preliminary data.</text>
</comment>
<dbReference type="EMBL" id="BDGU01000149">
    <property type="protein sequence ID" value="GAW03546.1"/>
    <property type="molecule type" value="Genomic_DNA"/>
</dbReference>
<protein>
    <submittedName>
        <fullName evidence="1">Uncharacterized protein</fullName>
    </submittedName>
</protein>
<sequence>MVTKGAAAEMAVPPTLMVSGNTSQTGSSFVLPAPTSPFEVPLQLFPSRLSTSVRPCAYRSRQTIYSPNLDPQIVFPDLSCTHLTNLDSGGAKSPDLLRTASVSLAHFLSIFTSILSFRNIAL</sequence>
<evidence type="ECO:0000313" key="2">
    <source>
        <dbReference type="Proteomes" id="UP000188533"/>
    </source>
</evidence>
<dbReference type="Proteomes" id="UP000188533">
    <property type="component" value="Unassembled WGS sequence"/>
</dbReference>
<keyword evidence="2" id="KW-1185">Reference proteome</keyword>
<reference evidence="1 2" key="1">
    <citation type="submission" date="2016-08" db="EMBL/GenBank/DDBJ databases">
        <authorList>
            <consortium name="Lentinula edodes genome sequencing consortium"/>
            <person name="Sakamoto Y."/>
            <person name="Nakade K."/>
            <person name="Sato S."/>
            <person name="Yoshida Y."/>
            <person name="Miyazaki K."/>
            <person name="Natsume S."/>
            <person name="Konno N."/>
        </authorList>
    </citation>
    <scope>NUCLEOTIDE SEQUENCE [LARGE SCALE GENOMIC DNA]</scope>
    <source>
        <strain evidence="1 2">NBRC 111202</strain>
    </source>
</reference>
<accession>A0A1Q3E8P4</accession>
<gene>
    <name evidence="1" type="ORF">LENED_005279</name>
</gene>
<reference evidence="1 2" key="2">
    <citation type="submission" date="2017-02" db="EMBL/GenBank/DDBJ databases">
        <title>A genome survey and senescence transcriptome analysis in Lentinula edodes.</title>
        <authorList>
            <person name="Sakamoto Y."/>
            <person name="Nakade K."/>
            <person name="Sato S."/>
            <person name="Yoshida Y."/>
            <person name="Miyazaki K."/>
            <person name="Natsume S."/>
            <person name="Konno N."/>
        </authorList>
    </citation>
    <scope>NUCLEOTIDE SEQUENCE [LARGE SCALE GENOMIC DNA]</scope>
    <source>
        <strain evidence="1 2">NBRC 111202</strain>
    </source>
</reference>
<name>A0A1Q3E8P4_LENED</name>
<evidence type="ECO:0000313" key="1">
    <source>
        <dbReference type="EMBL" id="GAW03546.1"/>
    </source>
</evidence>
<dbReference type="AlphaFoldDB" id="A0A1Q3E8P4"/>